<accession>A0ACC1KZC7</accession>
<evidence type="ECO:0000313" key="2">
    <source>
        <dbReference type="Proteomes" id="UP001140087"/>
    </source>
</evidence>
<keyword evidence="2" id="KW-1185">Reference proteome</keyword>
<reference evidence="1" key="1">
    <citation type="submission" date="2022-07" db="EMBL/GenBank/DDBJ databases">
        <title>Phylogenomic reconstructions and comparative analyses of Kickxellomycotina fungi.</title>
        <authorList>
            <person name="Reynolds N.K."/>
            <person name="Stajich J.E."/>
            <person name="Barry K."/>
            <person name="Grigoriev I.V."/>
            <person name="Crous P."/>
            <person name="Smith M.E."/>
        </authorList>
    </citation>
    <scope>NUCLEOTIDE SEQUENCE</scope>
    <source>
        <strain evidence="1">BCRC 34780</strain>
    </source>
</reference>
<comment type="caution">
    <text evidence="1">The sequence shown here is derived from an EMBL/GenBank/DDBJ whole genome shotgun (WGS) entry which is preliminary data.</text>
</comment>
<sequence>MFRDLPENIQAMVLEKCLVRPRGTAHATRSNLPLLAVCPQWRRIVAPMVYGHVFVHYDERHRDEDGSSPGSSSLNSDEAVDVSISTNLGLVAAAGTASAATPLKIHVHYLASPLPGWREVVQRLRGAASEWPTVELTLGMSKDAPSSRRAADLAKLHADGIAEVADALTALLPGVRSLELGRTDGDKFAAALYGRLAGHYAGQLQRLHSQSPVAVPAGCQLAGLESLRVDCANEIKYQLPRTASAGLVDLALKNGAVNHSWAPFSSSGGGSRVIEFPRLERLRAEYIATARERGKAVHHRDGHPWVLRLPRLKSLYVHSLEDICPLLEYAALPPAVESVSLTLTSAAFREIADVALPAAARLSLTLSSTSGGDPSGLPAIGRILDGARDSRVLRLAINDPGLRVVPASIACSALTHLEIAGPVGIDTMLAFIGRMPRLARLAINSLDLSDSHADVSAAVGDVSAAVEPLSTSLRELVLHFGAEQRLLDTAVAAAEHVLLRAPALTALVAKRIPAGPVVRFVEAHAPHHPHLRGVELRLQQ</sequence>
<gene>
    <name evidence="1" type="ORF">H4R21_004286</name>
</gene>
<proteinExistence type="predicted"/>
<dbReference type="Proteomes" id="UP001140087">
    <property type="component" value="Unassembled WGS sequence"/>
</dbReference>
<evidence type="ECO:0000313" key="1">
    <source>
        <dbReference type="EMBL" id="KAJ2797534.1"/>
    </source>
</evidence>
<protein>
    <submittedName>
        <fullName evidence="1">Uncharacterized protein</fullName>
    </submittedName>
</protein>
<dbReference type="EMBL" id="JANBUN010001577">
    <property type="protein sequence ID" value="KAJ2797534.1"/>
    <property type="molecule type" value="Genomic_DNA"/>
</dbReference>
<name>A0ACC1KZC7_9FUNG</name>
<organism evidence="1 2">
    <name type="scientific">Coemansia helicoidea</name>
    <dbReference type="NCBI Taxonomy" id="1286919"/>
    <lineage>
        <taxon>Eukaryota</taxon>
        <taxon>Fungi</taxon>
        <taxon>Fungi incertae sedis</taxon>
        <taxon>Zoopagomycota</taxon>
        <taxon>Kickxellomycotina</taxon>
        <taxon>Kickxellomycetes</taxon>
        <taxon>Kickxellales</taxon>
        <taxon>Kickxellaceae</taxon>
        <taxon>Coemansia</taxon>
    </lineage>
</organism>